<organism evidence="1">
    <name type="scientific">marine metagenome</name>
    <dbReference type="NCBI Taxonomy" id="408172"/>
    <lineage>
        <taxon>unclassified sequences</taxon>
        <taxon>metagenomes</taxon>
        <taxon>ecological metagenomes</taxon>
    </lineage>
</organism>
<name>A0A382HSN5_9ZZZZ</name>
<protein>
    <submittedName>
        <fullName evidence="1">Uncharacterized protein</fullName>
    </submittedName>
</protein>
<proteinExistence type="predicted"/>
<accession>A0A382HSN5</accession>
<evidence type="ECO:0000313" key="1">
    <source>
        <dbReference type="EMBL" id="SVB89957.1"/>
    </source>
</evidence>
<gene>
    <name evidence="1" type="ORF">METZ01_LOCUS242811</name>
</gene>
<dbReference type="AlphaFoldDB" id="A0A382HSN5"/>
<dbReference type="EMBL" id="UINC01062898">
    <property type="protein sequence ID" value="SVB89957.1"/>
    <property type="molecule type" value="Genomic_DNA"/>
</dbReference>
<reference evidence="1" key="1">
    <citation type="submission" date="2018-05" db="EMBL/GenBank/DDBJ databases">
        <authorList>
            <person name="Lanie J.A."/>
            <person name="Ng W.-L."/>
            <person name="Kazmierczak K.M."/>
            <person name="Andrzejewski T.M."/>
            <person name="Davidsen T.M."/>
            <person name="Wayne K.J."/>
            <person name="Tettelin H."/>
            <person name="Glass J.I."/>
            <person name="Rusch D."/>
            <person name="Podicherti R."/>
            <person name="Tsui H.-C.T."/>
            <person name="Winkler M.E."/>
        </authorList>
    </citation>
    <scope>NUCLEOTIDE SEQUENCE</scope>
</reference>
<sequence length="85" mass="9482">MENRVDKARVQASMARLQDILQGIGETANQVSTWRCPYKNSQDLCTAKFGCRNQSRPPNGDELPSCLGSDDLDYRTAWEAEGTSE</sequence>